<reference evidence="2" key="2">
    <citation type="submission" date="2016-03" db="EMBL/GenBank/DDBJ databases">
        <title>Streptococcus antelopensis sp. nov., isolated from the feces of the Tibetan antelope (Pantholops hodgsonii) in Hoh Xil National Nature Reserve, Qinghai, China.</title>
        <authorList>
            <person name="Bai X."/>
        </authorList>
    </citation>
    <scope>NUCLEOTIDE SEQUENCE [LARGE SCALE GENOMIC DNA]</scope>
    <source>
        <strain evidence="2">TA 26</strain>
    </source>
</reference>
<proteinExistence type="predicted"/>
<dbReference type="STRING" id="1811193.A0O21_01485"/>
<evidence type="ECO:0000313" key="2">
    <source>
        <dbReference type="Proteomes" id="UP000077317"/>
    </source>
</evidence>
<evidence type="ECO:0000313" key="1">
    <source>
        <dbReference type="EMBL" id="AND78797.1"/>
    </source>
</evidence>
<dbReference type="AlphaFoldDB" id="A0A172Q5S6"/>
<dbReference type="Proteomes" id="UP000077317">
    <property type="component" value="Chromosome"/>
</dbReference>
<dbReference type="EMBL" id="CP014699">
    <property type="protein sequence ID" value="AND78797.1"/>
    <property type="molecule type" value="Genomic_DNA"/>
</dbReference>
<sequence length="83" mass="8543">MSIDMYLGASQMQAASTSATVDQAMAGLDQLDSAISGFLESGSDLKGRTYDSARAYVQAVIQPLKEGDPPLLGGGQRECSAAA</sequence>
<reference evidence="1 2" key="1">
    <citation type="journal article" date="2016" name="Int. J. Syst. Evol. Microbiol.">
        <title>Streptococcuspantholopis sp. nov., isolated from faeces of the Tibetan antelope (Pantholops hodgsonii).</title>
        <authorList>
            <person name="Bai X."/>
            <person name="Xiong Y."/>
            <person name="Lu S."/>
            <person name="Jin D."/>
            <person name="Lai X."/>
            <person name="Yang J."/>
            <person name="Niu L."/>
            <person name="Hu S."/>
            <person name="Meng X."/>
            <person name="Pu J."/>
            <person name="Ye C."/>
            <person name="Xu J."/>
        </authorList>
    </citation>
    <scope>NUCLEOTIDE SEQUENCE [LARGE SCALE GENOMIC DNA]</scope>
    <source>
        <strain evidence="1 2">TA 26</strain>
    </source>
</reference>
<keyword evidence="2" id="KW-1185">Reference proteome</keyword>
<gene>
    <name evidence="1" type="ORF">A0O21_01485</name>
</gene>
<name>A0A172Q5S6_9STRE</name>
<evidence type="ECO:0008006" key="3">
    <source>
        <dbReference type="Google" id="ProtNLM"/>
    </source>
</evidence>
<dbReference type="RefSeq" id="WP_067060353.1">
    <property type="nucleotide sequence ID" value="NZ_CP014699.1"/>
</dbReference>
<accession>A0A172Q5S6</accession>
<dbReference type="KEGG" id="spat:A0O21_01485"/>
<protein>
    <recommendedName>
        <fullName evidence="3">LXG domain-containing protein</fullName>
    </recommendedName>
</protein>
<dbReference type="OrthoDB" id="2218681at2"/>
<organism evidence="1 2">
    <name type="scientific">Streptococcus pantholopis</name>
    <dbReference type="NCBI Taxonomy" id="1811193"/>
    <lineage>
        <taxon>Bacteria</taxon>
        <taxon>Bacillati</taxon>
        <taxon>Bacillota</taxon>
        <taxon>Bacilli</taxon>
        <taxon>Lactobacillales</taxon>
        <taxon>Streptococcaceae</taxon>
        <taxon>Streptococcus</taxon>
    </lineage>
</organism>